<gene>
    <name evidence="1" type="ORF">PIB30_039027</name>
</gene>
<name>A0ABU6REK1_9FABA</name>
<protein>
    <submittedName>
        <fullName evidence="1">Uncharacterized protein</fullName>
    </submittedName>
</protein>
<dbReference type="EMBL" id="JASCZI010030412">
    <property type="protein sequence ID" value="MED6122355.1"/>
    <property type="molecule type" value="Genomic_DNA"/>
</dbReference>
<reference evidence="1 2" key="1">
    <citation type="journal article" date="2023" name="Plants (Basel)">
        <title>Bridging the Gap: Combining Genomics and Transcriptomics Approaches to Understand Stylosanthes scabra, an Orphan Legume from the Brazilian Caatinga.</title>
        <authorList>
            <person name="Ferreira-Neto J.R.C."/>
            <person name="da Silva M.D."/>
            <person name="Binneck E."/>
            <person name="de Melo N.F."/>
            <person name="da Silva R.H."/>
            <person name="de Melo A.L.T.M."/>
            <person name="Pandolfi V."/>
            <person name="Bustamante F.O."/>
            <person name="Brasileiro-Vidal A.C."/>
            <person name="Benko-Iseppon A.M."/>
        </authorList>
    </citation>
    <scope>NUCLEOTIDE SEQUENCE [LARGE SCALE GENOMIC DNA]</scope>
    <source>
        <tissue evidence="1">Leaves</tissue>
    </source>
</reference>
<keyword evidence="2" id="KW-1185">Reference proteome</keyword>
<dbReference type="Proteomes" id="UP001341840">
    <property type="component" value="Unassembled WGS sequence"/>
</dbReference>
<organism evidence="1 2">
    <name type="scientific">Stylosanthes scabra</name>
    <dbReference type="NCBI Taxonomy" id="79078"/>
    <lineage>
        <taxon>Eukaryota</taxon>
        <taxon>Viridiplantae</taxon>
        <taxon>Streptophyta</taxon>
        <taxon>Embryophyta</taxon>
        <taxon>Tracheophyta</taxon>
        <taxon>Spermatophyta</taxon>
        <taxon>Magnoliopsida</taxon>
        <taxon>eudicotyledons</taxon>
        <taxon>Gunneridae</taxon>
        <taxon>Pentapetalae</taxon>
        <taxon>rosids</taxon>
        <taxon>fabids</taxon>
        <taxon>Fabales</taxon>
        <taxon>Fabaceae</taxon>
        <taxon>Papilionoideae</taxon>
        <taxon>50 kb inversion clade</taxon>
        <taxon>dalbergioids sensu lato</taxon>
        <taxon>Dalbergieae</taxon>
        <taxon>Pterocarpus clade</taxon>
        <taxon>Stylosanthes</taxon>
    </lineage>
</organism>
<evidence type="ECO:0000313" key="1">
    <source>
        <dbReference type="EMBL" id="MED6122355.1"/>
    </source>
</evidence>
<accession>A0ABU6REK1</accession>
<comment type="caution">
    <text evidence="1">The sequence shown here is derived from an EMBL/GenBank/DDBJ whole genome shotgun (WGS) entry which is preliminary data.</text>
</comment>
<proteinExistence type="predicted"/>
<sequence>METPYVYDYEMRKIINDRGRLIGPRGSTNDGRPELVPDWSRMAMITDRMQVETSGSVCLARAMEGLALA</sequence>
<evidence type="ECO:0000313" key="2">
    <source>
        <dbReference type="Proteomes" id="UP001341840"/>
    </source>
</evidence>